<evidence type="ECO:0000313" key="3">
    <source>
        <dbReference type="EMBL" id="OGE38492.1"/>
    </source>
</evidence>
<protein>
    <recommendedName>
        <fullName evidence="2">LytR/CpsA/Psr regulator C-terminal domain-containing protein</fullName>
    </recommendedName>
</protein>
<feature type="domain" description="LytR/CpsA/Psr regulator C-terminal" evidence="2">
    <location>
        <begin position="260"/>
        <end position="348"/>
    </location>
</feature>
<sequence length="355" mass="39611">MLFSNKKSLIYIKRNALEIFHGEEKFELIIPVTILQNLEIIDSENFKKLLRGFLSNLKIKKQGAIIVLSDEVIFQKEVVAKDENDLNEKYRIFKDALPISFEKVAIKKITFGERVLFLGANKKIFQETAAILKDNEWDISAVIPVALFTDKLGMEGSELTSSLVGKILSEKDLIKICDFLSETQEGKVIKKSFNFKLTALLVFILLLIVILSTLLAVRLKLIGMPGLGSKNNQQKVVEKIESTPSASENEALPSTILRIEISIQVLNGSGIAGQAAKVRDSLAKLGYINTETGNASITETEKTTIIFSKNVNQNYRDEISKKLEEDFTEVEVQDDSTDGEFDVVITTGTEIQTSQ</sequence>
<organism evidence="3 4">
    <name type="scientific">Candidatus Daviesbacteria bacterium RIFCSPHIGHO2_12_FULL_37_11</name>
    <dbReference type="NCBI Taxonomy" id="1797777"/>
    <lineage>
        <taxon>Bacteria</taxon>
        <taxon>Candidatus Daviesiibacteriota</taxon>
    </lineage>
</organism>
<dbReference type="Gene3D" id="3.30.70.2390">
    <property type="match status" value="1"/>
</dbReference>
<dbReference type="Pfam" id="PF13399">
    <property type="entry name" value="LytR_C"/>
    <property type="match status" value="1"/>
</dbReference>
<dbReference type="EMBL" id="MFDE01000019">
    <property type="protein sequence ID" value="OGE38492.1"/>
    <property type="molecule type" value="Genomic_DNA"/>
</dbReference>
<feature type="transmembrane region" description="Helical" evidence="1">
    <location>
        <begin position="197"/>
        <end position="217"/>
    </location>
</feature>
<name>A0A1F5KC33_9BACT</name>
<reference evidence="3 4" key="1">
    <citation type="journal article" date="2016" name="Nat. Commun.">
        <title>Thousands of microbial genomes shed light on interconnected biogeochemical processes in an aquifer system.</title>
        <authorList>
            <person name="Anantharaman K."/>
            <person name="Brown C.T."/>
            <person name="Hug L.A."/>
            <person name="Sharon I."/>
            <person name="Castelle C.J."/>
            <person name="Probst A.J."/>
            <person name="Thomas B.C."/>
            <person name="Singh A."/>
            <person name="Wilkins M.J."/>
            <person name="Karaoz U."/>
            <person name="Brodie E.L."/>
            <person name="Williams K.H."/>
            <person name="Hubbard S.S."/>
            <person name="Banfield J.F."/>
        </authorList>
    </citation>
    <scope>NUCLEOTIDE SEQUENCE [LARGE SCALE GENOMIC DNA]</scope>
</reference>
<proteinExistence type="predicted"/>
<comment type="caution">
    <text evidence="3">The sequence shown here is derived from an EMBL/GenBank/DDBJ whole genome shotgun (WGS) entry which is preliminary data.</text>
</comment>
<dbReference type="AlphaFoldDB" id="A0A1F5KC33"/>
<evidence type="ECO:0000313" key="4">
    <source>
        <dbReference type="Proteomes" id="UP000176527"/>
    </source>
</evidence>
<evidence type="ECO:0000259" key="2">
    <source>
        <dbReference type="Pfam" id="PF13399"/>
    </source>
</evidence>
<keyword evidence="1" id="KW-1133">Transmembrane helix</keyword>
<evidence type="ECO:0000256" key="1">
    <source>
        <dbReference type="SAM" id="Phobius"/>
    </source>
</evidence>
<keyword evidence="1" id="KW-0472">Membrane</keyword>
<gene>
    <name evidence="3" type="ORF">A3F00_05435</name>
</gene>
<accession>A0A1F5KC33</accession>
<keyword evidence="1" id="KW-0812">Transmembrane</keyword>
<dbReference type="Proteomes" id="UP000176527">
    <property type="component" value="Unassembled WGS sequence"/>
</dbReference>
<dbReference type="InterPro" id="IPR027381">
    <property type="entry name" value="LytR/CpsA/Psr_C"/>
</dbReference>